<feature type="domain" description="Barstar (barnase inhibitor)" evidence="3">
    <location>
        <begin position="32"/>
        <end position="109"/>
    </location>
</feature>
<organism evidence="4 5">
    <name type="scientific">Candidatus Avipropionibacterium avicola</name>
    <dbReference type="NCBI Taxonomy" id="2840701"/>
    <lineage>
        <taxon>Bacteria</taxon>
        <taxon>Bacillati</taxon>
        <taxon>Actinomycetota</taxon>
        <taxon>Actinomycetes</taxon>
        <taxon>Propionibacteriales</taxon>
        <taxon>Propionibacteriaceae</taxon>
        <taxon>Propionibacteriaceae incertae sedis</taxon>
        <taxon>Candidatus Avipropionibacterium</taxon>
    </lineage>
</organism>
<dbReference type="SUPFAM" id="SSF52038">
    <property type="entry name" value="Barstar-related"/>
    <property type="match status" value="1"/>
</dbReference>
<reference evidence="4" key="2">
    <citation type="journal article" date="2021" name="PeerJ">
        <title>Extensive microbial diversity within the chicken gut microbiome revealed by metagenomics and culture.</title>
        <authorList>
            <person name="Gilroy R."/>
            <person name="Ravi A."/>
            <person name="Getino M."/>
            <person name="Pursley I."/>
            <person name="Horton D.L."/>
            <person name="Alikhan N.F."/>
            <person name="Baker D."/>
            <person name="Gharbi K."/>
            <person name="Hall N."/>
            <person name="Watson M."/>
            <person name="Adriaenssens E.M."/>
            <person name="Foster-Nyarko E."/>
            <person name="Jarju S."/>
            <person name="Secka A."/>
            <person name="Antonio M."/>
            <person name="Oren A."/>
            <person name="Chaudhuri R.R."/>
            <person name="La Ragione R."/>
            <person name="Hildebrand F."/>
            <person name="Pallen M.J."/>
        </authorList>
    </citation>
    <scope>NUCLEOTIDE SEQUENCE</scope>
    <source>
        <strain evidence="4">ChiGjej1B1-24693</strain>
    </source>
</reference>
<proteinExistence type="inferred from homology"/>
<feature type="region of interest" description="Disordered" evidence="2">
    <location>
        <begin position="1"/>
        <end position="23"/>
    </location>
</feature>
<comment type="similarity">
    <text evidence="1">Belongs to the barstar family.</text>
</comment>
<dbReference type="Gene3D" id="3.30.370.10">
    <property type="entry name" value="Barstar-like"/>
    <property type="match status" value="1"/>
</dbReference>
<dbReference type="InterPro" id="IPR035905">
    <property type="entry name" value="Barstar-like_sf"/>
</dbReference>
<dbReference type="Proteomes" id="UP000886842">
    <property type="component" value="Unassembled WGS sequence"/>
</dbReference>
<name>A0A9D1GZB2_9ACTN</name>
<accession>A0A9D1GZB2</accession>
<protein>
    <submittedName>
        <fullName evidence="4">Barstar family protein</fullName>
    </submittedName>
</protein>
<reference evidence="4" key="1">
    <citation type="submission" date="2020-10" db="EMBL/GenBank/DDBJ databases">
        <authorList>
            <person name="Gilroy R."/>
        </authorList>
    </citation>
    <scope>NUCLEOTIDE SEQUENCE</scope>
    <source>
        <strain evidence="4">ChiGjej1B1-24693</strain>
    </source>
</reference>
<sequence>MTATPRPGLVRADPGDPDPVAGPAAAGWRIATLTGVHDETTFHTRIAAVLDFPGHYGRNADALWDCLTDLTVPTALLWTDWQDMAIGDPRGWAKIVTTLRDRGEQQPAFLVVLAADS</sequence>
<dbReference type="InterPro" id="IPR000468">
    <property type="entry name" value="Barstar"/>
</dbReference>
<comment type="caution">
    <text evidence="4">The sequence shown here is derived from an EMBL/GenBank/DDBJ whole genome shotgun (WGS) entry which is preliminary data.</text>
</comment>
<dbReference type="EMBL" id="DVLP01000343">
    <property type="protein sequence ID" value="HIT76239.1"/>
    <property type="molecule type" value="Genomic_DNA"/>
</dbReference>
<dbReference type="AlphaFoldDB" id="A0A9D1GZB2"/>
<evidence type="ECO:0000256" key="2">
    <source>
        <dbReference type="SAM" id="MobiDB-lite"/>
    </source>
</evidence>
<evidence type="ECO:0000256" key="1">
    <source>
        <dbReference type="ARBA" id="ARBA00006845"/>
    </source>
</evidence>
<evidence type="ECO:0000259" key="3">
    <source>
        <dbReference type="Pfam" id="PF01337"/>
    </source>
</evidence>
<evidence type="ECO:0000313" key="4">
    <source>
        <dbReference type="EMBL" id="HIT76239.1"/>
    </source>
</evidence>
<evidence type="ECO:0000313" key="5">
    <source>
        <dbReference type="Proteomes" id="UP000886842"/>
    </source>
</evidence>
<dbReference type="Pfam" id="PF01337">
    <property type="entry name" value="Barstar"/>
    <property type="match status" value="1"/>
</dbReference>
<gene>
    <name evidence="4" type="ORF">IAA98_11700</name>
</gene>